<evidence type="ECO:0000256" key="3">
    <source>
        <dbReference type="ARBA" id="ARBA00022989"/>
    </source>
</evidence>
<keyword evidence="9" id="KW-1185">Reference proteome</keyword>
<organism evidence="8 9">
    <name type="scientific">Amorphotheca resinae ATCC 22711</name>
    <dbReference type="NCBI Taxonomy" id="857342"/>
    <lineage>
        <taxon>Eukaryota</taxon>
        <taxon>Fungi</taxon>
        <taxon>Dikarya</taxon>
        <taxon>Ascomycota</taxon>
        <taxon>Pezizomycotina</taxon>
        <taxon>Leotiomycetes</taxon>
        <taxon>Helotiales</taxon>
        <taxon>Amorphothecaceae</taxon>
        <taxon>Amorphotheca</taxon>
    </lineage>
</organism>
<dbReference type="GO" id="GO:0016020">
    <property type="term" value="C:membrane"/>
    <property type="evidence" value="ECO:0007669"/>
    <property type="project" value="UniProtKB-SubCell"/>
</dbReference>
<dbReference type="InterPro" id="IPR052337">
    <property type="entry name" value="SAT4-like"/>
</dbReference>
<feature type="transmembrane region" description="Helical" evidence="6">
    <location>
        <begin position="180"/>
        <end position="205"/>
    </location>
</feature>
<proteinExistence type="inferred from homology"/>
<evidence type="ECO:0000259" key="7">
    <source>
        <dbReference type="Pfam" id="PF20684"/>
    </source>
</evidence>
<evidence type="ECO:0000256" key="4">
    <source>
        <dbReference type="ARBA" id="ARBA00023136"/>
    </source>
</evidence>
<dbReference type="InterPro" id="IPR049326">
    <property type="entry name" value="Rhodopsin_dom_fungi"/>
</dbReference>
<dbReference type="InParanoid" id="A0A2T3APG9"/>
<name>A0A2T3APG9_AMORE</name>
<feature type="transmembrane region" description="Helical" evidence="6">
    <location>
        <begin position="217"/>
        <end position="239"/>
    </location>
</feature>
<feature type="transmembrane region" description="Helical" evidence="6">
    <location>
        <begin position="55"/>
        <end position="78"/>
    </location>
</feature>
<feature type="domain" description="Rhodopsin" evidence="7">
    <location>
        <begin position="39"/>
        <end position="279"/>
    </location>
</feature>
<evidence type="ECO:0000313" key="9">
    <source>
        <dbReference type="Proteomes" id="UP000241818"/>
    </source>
</evidence>
<comment type="similarity">
    <text evidence="5">Belongs to the SAT4 family.</text>
</comment>
<feature type="transmembrane region" description="Helical" evidence="6">
    <location>
        <begin position="132"/>
        <end position="160"/>
    </location>
</feature>
<dbReference type="AlphaFoldDB" id="A0A2T3APG9"/>
<dbReference type="PANTHER" id="PTHR33048">
    <property type="entry name" value="PTH11-LIKE INTEGRAL MEMBRANE PROTEIN (AFU_ORTHOLOGUE AFUA_5G11245)"/>
    <property type="match status" value="1"/>
</dbReference>
<accession>A0A2T3APG9</accession>
<feature type="transmembrane region" description="Helical" evidence="6">
    <location>
        <begin position="259"/>
        <end position="282"/>
    </location>
</feature>
<feature type="transmembrane region" description="Helical" evidence="6">
    <location>
        <begin position="98"/>
        <end position="120"/>
    </location>
</feature>
<evidence type="ECO:0000256" key="5">
    <source>
        <dbReference type="ARBA" id="ARBA00038359"/>
    </source>
</evidence>
<evidence type="ECO:0000256" key="2">
    <source>
        <dbReference type="ARBA" id="ARBA00022692"/>
    </source>
</evidence>
<protein>
    <recommendedName>
        <fullName evidence="7">Rhodopsin domain-containing protein</fullName>
    </recommendedName>
</protein>
<feature type="non-terminal residue" evidence="8">
    <location>
        <position position="341"/>
    </location>
</feature>
<feature type="transmembrane region" description="Helical" evidence="6">
    <location>
        <begin position="24"/>
        <end position="43"/>
    </location>
</feature>
<dbReference type="Pfam" id="PF20684">
    <property type="entry name" value="Fung_rhodopsin"/>
    <property type="match status" value="1"/>
</dbReference>
<evidence type="ECO:0000256" key="1">
    <source>
        <dbReference type="ARBA" id="ARBA00004141"/>
    </source>
</evidence>
<dbReference type="EMBL" id="KZ679019">
    <property type="protein sequence ID" value="PSS06903.1"/>
    <property type="molecule type" value="Genomic_DNA"/>
</dbReference>
<dbReference type="GeneID" id="36570171"/>
<dbReference type="Proteomes" id="UP000241818">
    <property type="component" value="Unassembled WGS sequence"/>
</dbReference>
<keyword evidence="2 6" id="KW-0812">Transmembrane</keyword>
<sequence>MSSPFGPPPSGLNLKDNATPGNNAAVIVLTVIATTAVVLRLGARRMQQTALVADDYLILVALFFVYCTAGLSIASGFFGAGKHLWAPMITAKKLLILYSYTFVYAASVSFTKLSIISFYSRIFGSGSRGFNIALYTCTFLTVGYAITVWATMLGSCQPIPYFWNRDLDPTAKGKCINVNVFFLVAGIINMLIDIFILACPIPKIYKLQMSRRRKFTVIGIMLLGSFVCVASIVRIYYLVKLLSDTDLSWIMGPVFIWSSVEPSIGILSACLPVLGPLLRIVFRNYVSSNKQSASHELERTPGYYNLSNSKSGNDLKSFDRRAYIGKLRPDDDEIYLTNNAT</sequence>
<keyword evidence="4 6" id="KW-0472">Membrane</keyword>
<evidence type="ECO:0000313" key="8">
    <source>
        <dbReference type="EMBL" id="PSS06903.1"/>
    </source>
</evidence>
<reference evidence="8 9" key="1">
    <citation type="journal article" date="2018" name="New Phytol.">
        <title>Comparative genomics and transcriptomics depict ericoid mycorrhizal fungi as versatile saprotrophs and plant mutualists.</title>
        <authorList>
            <person name="Martino E."/>
            <person name="Morin E."/>
            <person name="Grelet G.A."/>
            <person name="Kuo A."/>
            <person name="Kohler A."/>
            <person name="Daghino S."/>
            <person name="Barry K.W."/>
            <person name="Cichocki N."/>
            <person name="Clum A."/>
            <person name="Dockter R.B."/>
            <person name="Hainaut M."/>
            <person name="Kuo R.C."/>
            <person name="LaButti K."/>
            <person name="Lindahl B.D."/>
            <person name="Lindquist E.A."/>
            <person name="Lipzen A."/>
            <person name="Khouja H.R."/>
            <person name="Magnuson J."/>
            <person name="Murat C."/>
            <person name="Ohm R.A."/>
            <person name="Singer S.W."/>
            <person name="Spatafora J.W."/>
            <person name="Wang M."/>
            <person name="Veneault-Fourrey C."/>
            <person name="Henrissat B."/>
            <person name="Grigoriev I.V."/>
            <person name="Martin F.M."/>
            <person name="Perotto S."/>
        </authorList>
    </citation>
    <scope>NUCLEOTIDE SEQUENCE [LARGE SCALE GENOMIC DNA]</scope>
    <source>
        <strain evidence="8 9">ATCC 22711</strain>
    </source>
</reference>
<evidence type="ECO:0000256" key="6">
    <source>
        <dbReference type="SAM" id="Phobius"/>
    </source>
</evidence>
<keyword evidence="3 6" id="KW-1133">Transmembrane helix</keyword>
<dbReference type="OrthoDB" id="5429740at2759"/>
<dbReference type="RefSeq" id="XP_024716559.1">
    <property type="nucleotide sequence ID" value="XM_024862090.1"/>
</dbReference>
<dbReference type="PANTHER" id="PTHR33048:SF163">
    <property type="entry name" value="INTEGRAL MEMBRANE PROTEIN (AFU_ORTHOLOGUE AFUA_8G05510)"/>
    <property type="match status" value="1"/>
</dbReference>
<comment type="subcellular location">
    <subcellularLocation>
        <location evidence="1">Membrane</location>
        <topology evidence="1">Multi-pass membrane protein</topology>
    </subcellularLocation>
</comment>
<dbReference type="STRING" id="857342.A0A2T3APG9"/>
<gene>
    <name evidence="8" type="ORF">M430DRAFT_129154</name>
</gene>